<protein>
    <recommendedName>
        <fullName evidence="12">Phospho-N-acetylmuramoyl-pentapeptide-transferase</fullName>
        <ecNumber evidence="12">2.7.8.13</ecNumber>
    </recommendedName>
</protein>
<dbReference type="InterPro" id="IPR018480">
    <property type="entry name" value="PNAcMuramoyl-5peptid_Trfase_CS"/>
</dbReference>
<comment type="caution">
    <text evidence="15">The sequence shown here is derived from an EMBL/GenBank/DDBJ whole genome shotgun (WGS) entry which is preliminary data.</text>
</comment>
<dbReference type="PANTHER" id="PTHR22926">
    <property type="entry name" value="PHOSPHO-N-ACETYLMURAMOYL-PENTAPEPTIDE-TRANSFERASE"/>
    <property type="match status" value="1"/>
</dbReference>
<keyword evidence="13" id="KW-0479">Metal-binding</keyword>
<evidence type="ECO:0000256" key="2">
    <source>
        <dbReference type="ARBA" id="ARBA00005583"/>
    </source>
</evidence>
<organism evidence="15 16">
    <name type="scientific">Variovorax paradoxus</name>
    <dbReference type="NCBI Taxonomy" id="34073"/>
    <lineage>
        <taxon>Bacteria</taxon>
        <taxon>Pseudomonadati</taxon>
        <taxon>Pseudomonadota</taxon>
        <taxon>Betaproteobacteria</taxon>
        <taxon>Burkholderiales</taxon>
        <taxon>Comamonadaceae</taxon>
        <taxon>Variovorax</taxon>
    </lineage>
</organism>
<feature type="transmembrane region" description="Helical" evidence="14">
    <location>
        <begin position="100"/>
        <end position="117"/>
    </location>
</feature>
<dbReference type="GO" id="GO:0005886">
    <property type="term" value="C:plasma membrane"/>
    <property type="evidence" value="ECO:0007669"/>
    <property type="project" value="TreeGrafter"/>
</dbReference>
<dbReference type="GO" id="GO:0009252">
    <property type="term" value="P:peptidoglycan biosynthetic process"/>
    <property type="evidence" value="ECO:0007669"/>
    <property type="project" value="UniProtKB-UniRule"/>
</dbReference>
<dbReference type="Pfam" id="PF10555">
    <property type="entry name" value="MraY_sig1"/>
    <property type="match status" value="1"/>
</dbReference>
<evidence type="ECO:0000256" key="9">
    <source>
        <dbReference type="ARBA" id="ARBA00023136"/>
    </source>
</evidence>
<dbReference type="AlphaFoldDB" id="A0A2W5NQZ5"/>
<keyword evidence="5 14" id="KW-0812">Transmembrane</keyword>
<keyword evidence="10" id="KW-0131">Cell cycle</keyword>
<name>A0A2W5NQZ5_VARPD</name>
<keyword evidence="11" id="KW-0961">Cell wall biogenesis/degradation</keyword>
<comment type="subcellular location">
    <subcellularLocation>
        <location evidence="1">Membrane</location>
        <topology evidence="1">Multi-pass membrane protein</topology>
    </subcellularLocation>
</comment>
<accession>A0A2W5NQZ5</accession>
<comment type="cofactor">
    <cofactor evidence="13">
        <name>Mg(2+)</name>
        <dbReference type="ChEBI" id="CHEBI:18420"/>
    </cofactor>
</comment>
<dbReference type="NCBIfam" id="TIGR00445">
    <property type="entry name" value="mraY"/>
    <property type="match status" value="1"/>
</dbReference>
<keyword evidence="3" id="KW-0132">Cell division</keyword>
<feature type="binding site" evidence="13">
    <location>
        <position position="218"/>
    </location>
    <ligand>
        <name>Mg(2+)</name>
        <dbReference type="ChEBI" id="CHEBI:18420"/>
    </ligand>
</feature>
<dbReference type="PROSITE" id="PS01348">
    <property type="entry name" value="MRAY_2"/>
    <property type="match status" value="1"/>
</dbReference>
<evidence type="ECO:0000256" key="13">
    <source>
        <dbReference type="PIRSR" id="PIRSR600715-1"/>
    </source>
</evidence>
<keyword evidence="9 14" id="KW-0472">Membrane</keyword>
<comment type="similarity">
    <text evidence="2">Belongs to the glycosyltransferase 4 family. MraY subfamily.</text>
</comment>
<dbReference type="InterPro" id="IPR003524">
    <property type="entry name" value="PNAcMuramoyl-5peptid_Trfase"/>
</dbReference>
<feature type="non-terminal residue" evidence="15">
    <location>
        <position position="385"/>
    </location>
</feature>
<evidence type="ECO:0000256" key="11">
    <source>
        <dbReference type="ARBA" id="ARBA00023316"/>
    </source>
</evidence>
<evidence type="ECO:0000256" key="14">
    <source>
        <dbReference type="SAM" id="Phobius"/>
    </source>
</evidence>
<dbReference type="CDD" id="cd06852">
    <property type="entry name" value="GT_MraY"/>
    <property type="match status" value="1"/>
</dbReference>
<dbReference type="GO" id="GO:0046872">
    <property type="term" value="F:metal ion binding"/>
    <property type="evidence" value="ECO:0007669"/>
    <property type="project" value="UniProtKB-KW"/>
</dbReference>
<dbReference type="PROSITE" id="PS01347">
    <property type="entry name" value="MRAY_1"/>
    <property type="match status" value="1"/>
</dbReference>
<dbReference type="GO" id="GO:0008963">
    <property type="term" value="F:phospho-N-acetylmuramoyl-pentapeptide-transferase activity"/>
    <property type="evidence" value="ECO:0007669"/>
    <property type="project" value="UniProtKB-UniRule"/>
</dbReference>
<keyword evidence="6" id="KW-0133">Cell shape</keyword>
<evidence type="ECO:0000256" key="12">
    <source>
        <dbReference type="NCBIfam" id="TIGR00445"/>
    </source>
</evidence>
<evidence type="ECO:0000256" key="8">
    <source>
        <dbReference type="ARBA" id="ARBA00022989"/>
    </source>
</evidence>
<dbReference type="InterPro" id="IPR000715">
    <property type="entry name" value="Glycosyl_transferase_4"/>
</dbReference>
<evidence type="ECO:0000313" key="15">
    <source>
        <dbReference type="EMBL" id="PZQ55951.1"/>
    </source>
</evidence>
<evidence type="ECO:0000256" key="6">
    <source>
        <dbReference type="ARBA" id="ARBA00022960"/>
    </source>
</evidence>
<keyword evidence="8 14" id="KW-1133">Transmembrane helix</keyword>
<dbReference type="PANTHER" id="PTHR22926:SF5">
    <property type="entry name" value="PHOSPHO-N-ACETYLMURAMOYL-PENTAPEPTIDE-TRANSFERASE HOMOLOG"/>
    <property type="match status" value="1"/>
</dbReference>
<keyword evidence="4 15" id="KW-0808">Transferase</keyword>
<evidence type="ECO:0000256" key="10">
    <source>
        <dbReference type="ARBA" id="ARBA00023306"/>
    </source>
</evidence>
<feature type="transmembrane region" description="Helical" evidence="14">
    <location>
        <begin position="316"/>
        <end position="339"/>
    </location>
</feature>
<feature type="transmembrane region" description="Helical" evidence="14">
    <location>
        <begin position="69"/>
        <end position="94"/>
    </location>
</feature>
<feature type="binding site" evidence="13">
    <location>
        <position position="293"/>
    </location>
    <ligand>
        <name>Mg(2+)</name>
        <dbReference type="ChEBI" id="CHEBI:18420"/>
    </ligand>
</feature>
<evidence type="ECO:0000256" key="1">
    <source>
        <dbReference type="ARBA" id="ARBA00004141"/>
    </source>
</evidence>
<feature type="transmembrane region" description="Helical" evidence="14">
    <location>
        <begin position="137"/>
        <end position="156"/>
    </location>
</feature>
<feature type="transmembrane region" description="Helical" evidence="14">
    <location>
        <begin position="193"/>
        <end position="213"/>
    </location>
</feature>
<dbReference type="EC" id="2.7.8.13" evidence="12"/>
<dbReference type="Proteomes" id="UP000249135">
    <property type="component" value="Unassembled WGS sequence"/>
</dbReference>
<feature type="transmembrane region" description="Helical" evidence="14">
    <location>
        <begin position="27"/>
        <end position="48"/>
    </location>
</feature>
<keyword evidence="7" id="KW-0573">Peptidoglycan synthesis</keyword>
<evidence type="ECO:0000256" key="3">
    <source>
        <dbReference type="ARBA" id="ARBA00022618"/>
    </source>
</evidence>
<proteinExistence type="inferred from homology"/>
<evidence type="ECO:0000256" key="4">
    <source>
        <dbReference type="ARBA" id="ARBA00022679"/>
    </source>
</evidence>
<keyword evidence="13" id="KW-0460">Magnesium</keyword>
<dbReference type="GO" id="GO:0008360">
    <property type="term" value="P:regulation of cell shape"/>
    <property type="evidence" value="ECO:0007669"/>
    <property type="project" value="UniProtKB-KW"/>
</dbReference>
<dbReference type="EMBL" id="QFPP01000893">
    <property type="protein sequence ID" value="PZQ55951.1"/>
    <property type="molecule type" value="Genomic_DNA"/>
</dbReference>
<gene>
    <name evidence="15" type="ORF">DI563_32245</name>
</gene>
<feature type="transmembrane region" description="Helical" evidence="14">
    <location>
        <begin position="265"/>
        <end position="282"/>
    </location>
</feature>
<dbReference type="Pfam" id="PF00953">
    <property type="entry name" value="Glycos_transf_4"/>
    <property type="match status" value="1"/>
</dbReference>
<dbReference type="GO" id="GO:0051301">
    <property type="term" value="P:cell division"/>
    <property type="evidence" value="ECO:0007669"/>
    <property type="project" value="UniProtKB-KW"/>
</dbReference>
<dbReference type="GO" id="GO:0071555">
    <property type="term" value="P:cell wall organization"/>
    <property type="evidence" value="ECO:0007669"/>
    <property type="project" value="UniProtKB-KW"/>
</dbReference>
<evidence type="ECO:0000256" key="7">
    <source>
        <dbReference type="ARBA" id="ARBA00022984"/>
    </source>
</evidence>
<feature type="transmembrane region" description="Helical" evidence="14">
    <location>
        <begin position="225"/>
        <end position="245"/>
    </location>
</feature>
<evidence type="ECO:0000256" key="5">
    <source>
        <dbReference type="ARBA" id="ARBA00022692"/>
    </source>
</evidence>
<sequence>MLMSLAQWLQTLSPEFGFLRVFQYLTFRALMAALTALLIGLAVGPYAIRRLTALKIGQPVRGYGMETHLTKSGTPTMGGVLVLFSIAFATLLWFDLSNRFVWIVLWVTLGFGAIGWVDDWRKVVRKDPEGMRSREKYMWQSIVGLVAAFYLLFSISESSNWRVMELFVNWVRSGFALDFPPKINLIVPFFKEVSYPLGGIGFVILTYLVIVGASNAVNLTDGLDGLAIMPVVMVGSALGVFAYVTGSSVYARYLLFPHIPGSGELLVFCSAMAGAGLAFLWFNTHPAQVFMGDVGALALGGALGTIAIIVRQEIVFFVMGGIFVVEAISVMAQVSYFKYTKKRYGEGRRVLKMAPLHHHFEKSGWRETQVVVRFWIITMLLCLVG</sequence>
<feature type="transmembrane region" description="Helical" evidence="14">
    <location>
        <begin position="289"/>
        <end position="310"/>
    </location>
</feature>
<reference evidence="15 16" key="1">
    <citation type="submission" date="2017-08" db="EMBL/GenBank/DDBJ databases">
        <title>Infants hospitalized years apart are colonized by the same room-sourced microbial strains.</title>
        <authorList>
            <person name="Brooks B."/>
            <person name="Olm M.R."/>
            <person name="Firek B.A."/>
            <person name="Baker R."/>
            <person name="Thomas B.C."/>
            <person name="Morowitz M.J."/>
            <person name="Banfield J.F."/>
        </authorList>
    </citation>
    <scope>NUCLEOTIDE SEQUENCE [LARGE SCALE GENOMIC DNA]</scope>
    <source>
        <strain evidence="15">S2_005_003_R2_41</strain>
    </source>
</reference>
<dbReference type="HAMAP" id="MF_00038">
    <property type="entry name" value="MraY"/>
    <property type="match status" value="1"/>
</dbReference>
<evidence type="ECO:0000313" key="16">
    <source>
        <dbReference type="Proteomes" id="UP000249135"/>
    </source>
</evidence>